<organism evidence="2 3">
    <name type="scientific">Rubroshorea leprosula</name>
    <dbReference type="NCBI Taxonomy" id="152421"/>
    <lineage>
        <taxon>Eukaryota</taxon>
        <taxon>Viridiplantae</taxon>
        <taxon>Streptophyta</taxon>
        <taxon>Embryophyta</taxon>
        <taxon>Tracheophyta</taxon>
        <taxon>Spermatophyta</taxon>
        <taxon>Magnoliopsida</taxon>
        <taxon>eudicotyledons</taxon>
        <taxon>Gunneridae</taxon>
        <taxon>Pentapetalae</taxon>
        <taxon>rosids</taxon>
        <taxon>malvids</taxon>
        <taxon>Malvales</taxon>
        <taxon>Dipterocarpaceae</taxon>
        <taxon>Rubroshorea</taxon>
    </lineage>
</organism>
<evidence type="ECO:0000313" key="2">
    <source>
        <dbReference type="EMBL" id="GKV51923.1"/>
    </source>
</evidence>
<dbReference type="EMBL" id="BPVZ01000565">
    <property type="protein sequence ID" value="GKV51923.1"/>
    <property type="molecule type" value="Genomic_DNA"/>
</dbReference>
<sequence length="33" mass="4028">MIEHKMPFRNSRPSTRKRYSFPNRGMAWAQNMT</sequence>
<keyword evidence="3" id="KW-1185">Reference proteome</keyword>
<protein>
    <submittedName>
        <fullName evidence="2">Uncharacterized protein</fullName>
    </submittedName>
</protein>
<feature type="region of interest" description="Disordered" evidence="1">
    <location>
        <begin position="1"/>
        <end position="33"/>
    </location>
</feature>
<evidence type="ECO:0000256" key="1">
    <source>
        <dbReference type="SAM" id="MobiDB-lite"/>
    </source>
</evidence>
<dbReference type="Proteomes" id="UP001054252">
    <property type="component" value="Unassembled WGS sequence"/>
</dbReference>
<reference evidence="2 3" key="1">
    <citation type="journal article" date="2021" name="Commun. Biol.">
        <title>The genome of Shorea leprosula (Dipterocarpaceae) highlights the ecological relevance of drought in aseasonal tropical rainforests.</title>
        <authorList>
            <person name="Ng K.K.S."/>
            <person name="Kobayashi M.J."/>
            <person name="Fawcett J.A."/>
            <person name="Hatakeyama M."/>
            <person name="Paape T."/>
            <person name="Ng C.H."/>
            <person name="Ang C.C."/>
            <person name="Tnah L.H."/>
            <person name="Lee C.T."/>
            <person name="Nishiyama T."/>
            <person name="Sese J."/>
            <person name="O'Brien M.J."/>
            <person name="Copetti D."/>
            <person name="Mohd Noor M.I."/>
            <person name="Ong R.C."/>
            <person name="Putra M."/>
            <person name="Sireger I.Z."/>
            <person name="Indrioko S."/>
            <person name="Kosugi Y."/>
            <person name="Izuno A."/>
            <person name="Isagi Y."/>
            <person name="Lee S.L."/>
            <person name="Shimizu K.K."/>
        </authorList>
    </citation>
    <scope>NUCLEOTIDE SEQUENCE [LARGE SCALE GENOMIC DNA]</scope>
    <source>
        <strain evidence="2">214</strain>
    </source>
</reference>
<comment type="caution">
    <text evidence="2">The sequence shown here is derived from an EMBL/GenBank/DDBJ whole genome shotgun (WGS) entry which is preliminary data.</text>
</comment>
<evidence type="ECO:0000313" key="3">
    <source>
        <dbReference type="Proteomes" id="UP001054252"/>
    </source>
</evidence>
<dbReference type="AlphaFoldDB" id="A0AAV5MPL5"/>
<accession>A0AAV5MPL5</accession>
<name>A0AAV5MPL5_9ROSI</name>
<gene>
    <name evidence="2" type="ORF">SLEP1_g58537</name>
</gene>
<proteinExistence type="predicted"/>